<dbReference type="RefSeq" id="WP_247259109.1">
    <property type="nucleotide sequence ID" value="NZ_JALJQZ010000001.1"/>
</dbReference>
<evidence type="ECO:0000256" key="3">
    <source>
        <dbReference type="ARBA" id="ARBA00007971"/>
    </source>
</evidence>
<evidence type="ECO:0000256" key="1">
    <source>
        <dbReference type="ARBA" id="ARBA00004117"/>
    </source>
</evidence>
<dbReference type="PANTHER" id="PTHR30046">
    <property type="entry name" value="FLAGELLAR M-RING PROTEIN"/>
    <property type="match status" value="1"/>
</dbReference>
<dbReference type="Gene3D" id="3.30.300.30">
    <property type="match status" value="1"/>
</dbReference>
<keyword evidence="14" id="KW-0966">Cell projection</keyword>
<evidence type="ECO:0000256" key="7">
    <source>
        <dbReference type="ARBA" id="ARBA00023136"/>
    </source>
</evidence>
<evidence type="ECO:0000313" key="14">
    <source>
        <dbReference type="EMBL" id="MFC3969007.1"/>
    </source>
</evidence>
<protein>
    <recommendedName>
        <fullName evidence="9">Flagellar M-ring protein</fullName>
    </recommendedName>
</protein>
<organism evidence="14 15">
    <name type="scientific">Rhizobium lemnae</name>
    <dbReference type="NCBI Taxonomy" id="1214924"/>
    <lineage>
        <taxon>Bacteria</taxon>
        <taxon>Pseudomonadati</taxon>
        <taxon>Pseudomonadota</taxon>
        <taxon>Alphaproteobacteria</taxon>
        <taxon>Hyphomicrobiales</taxon>
        <taxon>Rhizobiaceae</taxon>
        <taxon>Rhizobium/Agrobacterium group</taxon>
        <taxon>Rhizobium</taxon>
    </lineage>
</organism>
<evidence type="ECO:0000256" key="11">
    <source>
        <dbReference type="SAM" id="Phobius"/>
    </source>
</evidence>
<dbReference type="PIRSF" id="PIRSF004862">
    <property type="entry name" value="FliF"/>
    <property type="match status" value="1"/>
</dbReference>
<evidence type="ECO:0000256" key="4">
    <source>
        <dbReference type="ARBA" id="ARBA00022475"/>
    </source>
</evidence>
<keyword evidence="5 11" id="KW-0812">Transmembrane</keyword>
<dbReference type="InterPro" id="IPR006182">
    <property type="entry name" value="FliF_N_dom"/>
</dbReference>
<comment type="caution">
    <text evidence="14">The sequence shown here is derived from an EMBL/GenBank/DDBJ whole genome shotgun (WGS) entry which is preliminary data.</text>
</comment>
<dbReference type="Pfam" id="PF01514">
    <property type="entry name" value="YscJ_FliF"/>
    <property type="match status" value="1"/>
</dbReference>
<accession>A0ABV8EC24</accession>
<gene>
    <name evidence="14" type="primary">fliF</name>
    <name evidence="14" type="ORF">ACFOVS_12855</name>
</gene>
<evidence type="ECO:0000256" key="9">
    <source>
        <dbReference type="PIRNR" id="PIRNR004862"/>
    </source>
</evidence>
<feature type="transmembrane region" description="Helical" evidence="11">
    <location>
        <begin position="22"/>
        <end position="43"/>
    </location>
</feature>
<dbReference type="PRINTS" id="PR01009">
    <property type="entry name" value="FLGMRINGFLIF"/>
</dbReference>
<keyword evidence="6 11" id="KW-1133">Transmembrane helix</keyword>
<dbReference type="NCBIfam" id="TIGR00206">
    <property type="entry name" value="fliF"/>
    <property type="match status" value="1"/>
</dbReference>
<comment type="subcellular location">
    <subcellularLocation>
        <location evidence="1 9">Bacterial flagellum basal body</location>
    </subcellularLocation>
    <subcellularLocation>
        <location evidence="2">Cell membrane</location>
        <topology evidence="2">Multi-pass membrane protein</topology>
    </subcellularLocation>
</comment>
<reference evidence="15" key="1">
    <citation type="journal article" date="2019" name="Int. J. Syst. Evol. Microbiol.">
        <title>The Global Catalogue of Microorganisms (GCM) 10K type strain sequencing project: providing services to taxonomists for standard genome sequencing and annotation.</title>
        <authorList>
            <consortium name="The Broad Institute Genomics Platform"/>
            <consortium name="The Broad Institute Genome Sequencing Center for Infectious Disease"/>
            <person name="Wu L."/>
            <person name="Ma J."/>
        </authorList>
    </citation>
    <scope>NUCLEOTIDE SEQUENCE [LARGE SCALE GENOMIC DNA]</scope>
    <source>
        <strain evidence="15">TBRC 5781</strain>
    </source>
</reference>
<dbReference type="InterPro" id="IPR000067">
    <property type="entry name" value="FlgMring_FliF"/>
</dbReference>
<dbReference type="Pfam" id="PF08345">
    <property type="entry name" value="YscJ_FliF_C"/>
    <property type="match status" value="1"/>
</dbReference>
<comment type="function">
    <text evidence="9">The M ring may be actively involved in energy transduction.</text>
</comment>
<keyword evidence="14" id="KW-0282">Flagellum</keyword>
<evidence type="ECO:0000256" key="2">
    <source>
        <dbReference type="ARBA" id="ARBA00004651"/>
    </source>
</evidence>
<proteinExistence type="inferred from homology"/>
<evidence type="ECO:0000259" key="12">
    <source>
        <dbReference type="Pfam" id="PF01514"/>
    </source>
</evidence>
<dbReference type="InterPro" id="IPR013556">
    <property type="entry name" value="Flag_M-ring_C"/>
</dbReference>
<keyword evidence="14" id="KW-0969">Cilium</keyword>
<evidence type="ECO:0000259" key="13">
    <source>
        <dbReference type="Pfam" id="PF08345"/>
    </source>
</evidence>
<evidence type="ECO:0000256" key="6">
    <source>
        <dbReference type="ARBA" id="ARBA00022989"/>
    </source>
</evidence>
<evidence type="ECO:0000256" key="10">
    <source>
        <dbReference type="SAM" id="MobiDB-lite"/>
    </source>
</evidence>
<dbReference type="EMBL" id="JBHSBD010000052">
    <property type="protein sequence ID" value="MFC3969007.1"/>
    <property type="molecule type" value="Genomic_DNA"/>
</dbReference>
<feature type="region of interest" description="Disordered" evidence="10">
    <location>
        <begin position="313"/>
        <end position="346"/>
    </location>
</feature>
<keyword evidence="4" id="KW-1003">Cell membrane</keyword>
<keyword evidence="7 11" id="KW-0472">Membrane</keyword>
<feature type="domain" description="Flagellar M-ring C-terminal" evidence="13">
    <location>
        <begin position="249"/>
        <end position="415"/>
    </location>
</feature>
<sequence>MNLLAQFNQIMKNFGSLGQTKLLTLAGVGLVSMAIVIAAALYVNKPAFETLYVGLEQADLNKVSVALAEAGINFAVGQDGSSIQVPVGMTSRARLLLAERGLPNSSNAGYELFDKVGSLGLTSFMQEVTRVRALEGEIARSIQQISGVAAARVHIVMPDVGNFRRAGQKPTASVMIRASTEAGRKAASSIRHLVASAVPGLEVDDVTILDSTGQLLASGDESGNSSLSRSMNAVQSVQQELESNIDKALAPFLGMDNFRSSATVVLNTDTQQIQETVFDPESRVERSVKITKEAQKSQQKQSDSATTVEQNIPQAAPQPGGAGGPESSDQSDKKEEQTNYEINSKTTATTRNGYRLEKLSIAVVVNRGRIAQMVGEPVDQQKIDAYLEKMKQIVSTAAGISADRGDIVTVTAMDFLENQLLDQSAASGPGFAEMLTRNMGGIINSAAFVLVAFLVVWFGLRPVVRSVTGTAVSTETAGEAAGLELPDFSPAGANPALAEGFGADFGSDFGFDSSNDLFGAEDDPNGGFNRRVKEGPEKRLARMVEISEERAAKILRKWAVDRAA</sequence>
<comment type="similarity">
    <text evidence="3 9">Belongs to the FliF family.</text>
</comment>
<name>A0ABV8EC24_9HYPH</name>
<feature type="domain" description="Flagellar M-ring N-terminal" evidence="12">
    <location>
        <begin position="44"/>
        <end position="217"/>
    </location>
</feature>
<dbReference type="Gene3D" id="3.30.70.1530">
    <property type="entry name" value="Hypothetical protein rpa1041"/>
    <property type="match status" value="1"/>
</dbReference>
<keyword evidence="15" id="KW-1185">Reference proteome</keyword>
<dbReference type="InterPro" id="IPR043427">
    <property type="entry name" value="YscJ/FliF"/>
</dbReference>
<evidence type="ECO:0000256" key="8">
    <source>
        <dbReference type="ARBA" id="ARBA00023143"/>
    </source>
</evidence>
<dbReference type="PANTHER" id="PTHR30046:SF0">
    <property type="entry name" value="FLAGELLAR M-RING PROTEIN"/>
    <property type="match status" value="1"/>
</dbReference>
<dbReference type="InterPro" id="IPR045851">
    <property type="entry name" value="AMP-bd_C_sf"/>
</dbReference>
<keyword evidence="8 9" id="KW-0975">Bacterial flagellum</keyword>
<evidence type="ECO:0000313" key="15">
    <source>
        <dbReference type="Proteomes" id="UP001595697"/>
    </source>
</evidence>
<evidence type="ECO:0000256" key="5">
    <source>
        <dbReference type="ARBA" id="ARBA00022692"/>
    </source>
</evidence>
<feature type="transmembrane region" description="Helical" evidence="11">
    <location>
        <begin position="441"/>
        <end position="460"/>
    </location>
</feature>
<dbReference type="Proteomes" id="UP001595697">
    <property type="component" value="Unassembled WGS sequence"/>
</dbReference>